<dbReference type="Pfam" id="PF00378">
    <property type="entry name" value="ECH_1"/>
    <property type="match status" value="1"/>
</dbReference>
<dbReference type="OrthoDB" id="9807606at2"/>
<comment type="caution">
    <text evidence="3">The sequence shown here is derived from an EMBL/GenBank/DDBJ whole genome shotgun (WGS) entry which is preliminary data.</text>
</comment>
<dbReference type="PANTHER" id="PTHR43802">
    <property type="entry name" value="ENOYL-COA HYDRATASE"/>
    <property type="match status" value="1"/>
</dbReference>
<evidence type="ECO:0000313" key="4">
    <source>
        <dbReference type="Proteomes" id="UP000283077"/>
    </source>
</evidence>
<dbReference type="SUPFAM" id="SSF52096">
    <property type="entry name" value="ClpP/crotonase"/>
    <property type="match status" value="1"/>
</dbReference>
<evidence type="ECO:0000256" key="1">
    <source>
        <dbReference type="ARBA" id="ARBA00005254"/>
    </source>
</evidence>
<dbReference type="InterPro" id="IPR001753">
    <property type="entry name" value="Enoyl-CoA_hydra/iso"/>
</dbReference>
<name>A0A437R4U5_9GAMM</name>
<evidence type="ECO:0000313" key="3">
    <source>
        <dbReference type="EMBL" id="RVU41784.1"/>
    </source>
</evidence>
<protein>
    <submittedName>
        <fullName evidence="3">Enoyl-CoA hydratase</fullName>
        <ecNumber evidence="3">4.2.1.17</ecNumber>
    </submittedName>
</protein>
<dbReference type="Proteomes" id="UP000283077">
    <property type="component" value="Unassembled WGS sequence"/>
</dbReference>
<gene>
    <name evidence="3" type="ORF">EOE67_00885</name>
</gene>
<dbReference type="AlphaFoldDB" id="A0A437R4U5"/>
<dbReference type="EC" id="4.2.1.17" evidence="3"/>
<sequence>MSAFQLEKHGHLAVLTLNSAEKRNLLTPHSALAIAEAVQQLPHDPHIKALAVTGRDDSFCSGADLASLQQAALGDGEELQQIYSAFTSVAHSPLLTIALLNGPALGAGMNLAMACDIRLASEQAWFESRFFQLAIHPGGGHSWLLPQLVGWQQAAAMIFCGERLSAQQALAAGFVKELWPEEQLLTRAKQLTAGLAGLPTELVRQTKLSMLALRSCYRQDDAVAFEFRQQFQSLQQDAAQQHIAARLAQIKRKD</sequence>
<dbReference type="Gene3D" id="3.90.226.10">
    <property type="entry name" value="2-enoyl-CoA Hydratase, Chain A, domain 1"/>
    <property type="match status" value="1"/>
</dbReference>
<dbReference type="RefSeq" id="WP_127697174.1">
    <property type="nucleotide sequence ID" value="NZ_SACS01000001.1"/>
</dbReference>
<evidence type="ECO:0000256" key="2">
    <source>
        <dbReference type="RuleBase" id="RU003707"/>
    </source>
</evidence>
<dbReference type="InterPro" id="IPR029045">
    <property type="entry name" value="ClpP/crotonase-like_dom_sf"/>
</dbReference>
<accession>A0A437R4U5</accession>
<dbReference type="PROSITE" id="PS00166">
    <property type="entry name" value="ENOYL_COA_HYDRATASE"/>
    <property type="match status" value="1"/>
</dbReference>
<reference evidence="3 4" key="1">
    <citation type="submission" date="2019-01" db="EMBL/GenBank/DDBJ databases">
        <authorList>
            <person name="Chen W.-M."/>
        </authorList>
    </citation>
    <scope>NUCLEOTIDE SEQUENCE [LARGE SCALE GENOMIC DNA]</scope>
    <source>
        <strain evidence="3 4">KYPC3</strain>
    </source>
</reference>
<dbReference type="CDD" id="cd06558">
    <property type="entry name" value="crotonase-like"/>
    <property type="match status" value="1"/>
</dbReference>
<organism evidence="3 4">
    <name type="scientific">Rheinheimera riviphila</name>
    <dbReference type="NCBI Taxonomy" id="1834037"/>
    <lineage>
        <taxon>Bacteria</taxon>
        <taxon>Pseudomonadati</taxon>
        <taxon>Pseudomonadota</taxon>
        <taxon>Gammaproteobacteria</taxon>
        <taxon>Chromatiales</taxon>
        <taxon>Chromatiaceae</taxon>
        <taxon>Rheinheimera</taxon>
    </lineage>
</organism>
<dbReference type="InterPro" id="IPR018376">
    <property type="entry name" value="Enoyl-CoA_hyd/isom_CS"/>
</dbReference>
<comment type="similarity">
    <text evidence="1 2">Belongs to the enoyl-CoA hydratase/isomerase family.</text>
</comment>
<keyword evidence="3" id="KW-0456">Lyase</keyword>
<dbReference type="GO" id="GO:0004300">
    <property type="term" value="F:enoyl-CoA hydratase activity"/>
    <property type="evidence" value="ECO:0007669"/>
    <property type="project" value="UniProtKB-EC"/>
</dbReference>
<dbReference type="PANTHER" id="PTHR43802:SF1">
    <property type="entry name" value="IP11341P-RELATED"/>
    <property type="match status" value="1"/>
</dbReference>
<keyword evidence="4" id="KW-1185">Reference proteome</keyword>
<proteinExistence type="inferred from homology"/>
<dbReference type="EMBL" id="SACS01000001">
    <property type="protein sequence ID" value="RVU41784.1"/>
    <property type="molecule type" value="Genomic_DNA"/>
</dbReference>